<evidence type="ECO:0000313" key="15">
    <source>
        <dbReference type="Proteomes" id="UP000541444"/>
    </source>
</evidence>
<dbReference type="GO" id="GO:0005768">
    <property type="term" value="C:endosome"/>
    <property type="evidence" value="ECO:0007669"/>
    <property type="project" value="UniProtKB-ARBA"/>
</dbReference>
<evidence type="ECO:0000256" key="1">
    <source>
        <dbReference type="ARBA" id="ARBA00004496"/>
    </source>
</evidence>
<dbReference type="EMBL" id="JACGCM010000560">
    <property type="protein sequence ID" value="KAF6170837.1"/>
    <property type="molecule type" value="Genomic_DNA"/>
</dbReference>
<dbReference type="Pfam" id="PF00787">
    <property type="entry name" value="PX"/>
    <property type="match status" value="1"/>
</dbReference>
<dbReference type="Proteomes" id="UP000541444">
    <property type="component" value="Unassembled WGS sequence"/>
</dbReference>
<dbReference type="GO" id="GO:0035091">
    <property type="term" value="F:phosphatidylinositol binding"/>
    <property type="evidence" value="ECO:0007669"/>
    <property type="project" value="InterPro"/>
</dbReference>
<dbReference type="SUPFAM" id="SSF64268">
    <property type="entry name" value="PX domain"/>
    <property type="match status" value="1"/>
</dbReference>
<protein>
    <recommendedName>
        <fullName evidence="3">DNA-directed DNA polymerase</fullName>
        <ecNumber evidence="3">2.7.7.7</ecNumber>
    </recommendedName>
</protein>
<dbReference type="AlphaFoldDB" id="A0A7J7NUG2"/>
<keyword evidence="9" id="KW-0238">DNA-binding</keyword>
<proteinExistence type="inferred from homology"/>
<dbReference type="GO" id="GO:0003887">
    <property type="term" value="F:DNA-directed DNA polymerase activity"/>
    <property type="evidence" value="ECO:0007669"/>
    <property type="project" value="UniProtKB-KW"/>
</dbReference>
<accession>A0A7J7NUG2</accession>
<evidence type="ECO:0000256" key="5">
    <source>
        <dbReference type="ARBA" id="ARBA00022679"/>
    </source>
</evidence>
<feature type="compositionally biased region" description="Polar residues" evidence="12">
    <location>
        <begin position="121"/>
        <end position="134"/>
    </location>
</feature>
<keyword evidence="7" id="KW-0235">DNA replication</keyword>
<dbReference type="Pfam" id="PF03004">
    <property type="entry name" value="Transposase_24"/>
    <property type="match status" value="1"/>
</dbReference>
<organism evidence="14 15">
    <name type="scientific">Kingdonia uniflora</name>
    <dbReference type="NCBI Taxonomy" id="39325"/>
    <lineage>
        <taxon>Eukaryota</taxon>
        <taxon>Viridiplantae</taxon>
        <taxon>Streptophyta</taxon>
        <taxon>Embryophyta</taxon>
        <taxon>Tracheophyta</taxon>
        <taxon>Spermatophyta</taxon>
        <taxon>Magnoliopsida</taxon>
        <taxon>Ranunculales</taxon>
        <taxon>Circaeasteraceae</taxon>
        <taxon>Kingdonia</taxon>
    </lineage>
</organism>
<sequence>MRQDIRLLARVAMKAQEIYWTEYNIDITSCLTLSSLAMKIFRSRYYNDKEFPIHIPNRNEDEFFRSGYYGRHADMYKAYGKNLYYYDVNSLYPFIMKTYPMPCVLNTILRRMAHYNPFDNLQSPGDDSNTVDRGNNSSSNASSKKKRGLARGLKPLPNGKKKKIDVNSWGQLNQANSEMNTYTSDIGFQVRMYLPIIYESFKDVHNNRIALVVKGLEECYDISHVVWFDLKEKIKDAWRRYKYRLNTTLIIGNNPGDVKASPAPEFVPREDWVKFVDYYNSEKFLAKSKKNKENRAKLIASCTLGRTSMPITRHKLAEERGVTNEEIGRVEVYIPTHTKKDKTIQCPDVITELQNTMRKDPKSIRTGPNDAIAQIFGKERKDGTRGMGAGMSISLVEKIDHIVNENEELRSNNNELKFATEKLRKDLDPLTKYVRNIPVISPMDNFPSQQATSSSQREQEKHQHIDKECMLVGCPWRIVVHGVIVGVDSTDMCHSVSLGDDFYKVAIHDIVDGAIVSKDFYPRYFGRYKDDQDVRSASDMVLRSEGLLHVYKLKCRVVGAYFEKTGSKTFTVYSIAVTNTKNKTWFVKRRYINFERLYRHLKDIPNYTLHLPPKRFLSSSINDSFVHQRCIQLDRYLHWTPPNVSVPLLNLVDKIFKLNRRGSSTTNGWSIGNSTKTARSLMPPVRESPEAKLDMEITKHPPFF</sequence>
<dbReference type="PANTHER" id="PTHR22999">
    <property type="entry name" value="PX SERINE/THREONINE KINASE PXK"/>
    <property type="match status" value="1"/>
</dbReference>
<dbReference type="Gene3D" id="3.30.1520.10">
    <property type="entry name" value="Phox-like domain"/>
    <property type="match status" value="1"/>
</dbReference>
<dbReference type="InterPro" id="IPR023211">
    <property type="entry name" value="DNA_pol_palm_dom_sf"/>
</dbReference>
<keyword evidence="11" id="KW-0175">Coiled coil</keyword>
<keyword evidence="15" id="KW-1185">Reference proteome</keyword>
<dbReference type="InterPro" id="IPR001683">
    <property type="entry name" value="PX_dom"/>
</dbReference>
<evidence type="ECO:0000256" key="4">
    <source>
        <dbReference type="ARBA" id="ARBA00022490"/>
    </source>
</evidence>
<dbReference type="GO" id="GO:0000166">
    <property type="term" value="F:nucleotide binding"/>
    <property type="evidence" value="ECO:0007669"/>
    <property type="project" value="InterPro"/>
</dbReference>
<dbReference type="Gene3D" id="3.90.1600.10">
    <property type="entry name" value="Palm domain of DNA polymerase"/>
    <property type="match status" value="1"/>
</dbReference>
<keyword evidence="5" id="KW-0808">Transferase</keyword>
<dbReference type="PROSITE" id="PS50195">
    <property type="entry name" value="PX"/>
    <property type="match status" value="1"/>
</dbReference>
<evidence type="ECO:0000256" key="3">
    <source>
        <dbReference type="ARBA" id="ARBA00012417"/>
    </source>
</evidence>
<keyword evidence="4" id="KW-0963">Cytoplasm</keyword>
<feature type="domain" description="PX" evidence="13">
    <location>
        <begin position="551"/>
        <end position="663"/>
    </location>
</feature>
<gene>
    <name evidence="14" type="ORF">GIB67_015789</name>
</gene>
<evidence type="ECO:0000256" key="11">
    <source>
        <dbReference type="SAM" id="Coils"/>
    </source>
</evidence>
<dbReference type="PANTHER" id="PTHR22999:SF23">
    <property type="entry name" value="SORTING NEXIN-16"/>
    <property type="match status" value="1"/>
</dbReference>
<dbReference type="InterPro" id="IPR004868">
    <property type="entry name" value="DNA-dir_DNA_pol_B_mt/vir"/>
</dbReference>
<keyword evidence="6" id="KW-0548">Nucleotidyltransferase</keyword>
<dbReference type="GO" id="GO:0006260">
    <property type="term" value="P:DNA replication"/>
    <property type="evidence" value="ECO:0007669"/>
    <property type="project" value="UniProtKB-KW"/>
</dbReference>
<evidence type="ECO:0000256" key="9">
    <source>
        <dbReference type="ARBA" id="ARBA00023125"/>
    </source>
</evidence>
<dbReference type="InterPro" id="IPR036871">
    <property type="entry name" value="PX_dom_sf"/>
</dbReference>
<evidence type="ECO:0000256" key="12">
    <source>
        <dbReference type="SAM" id="MobiDB-lite"/>
    </source>
</evidence>
<dbReference type="SUPFAM" id="SSF56672">
    <property type="entry name" value="DNA/RNA polymerases"/>
    <property type="match status" value="1"/>
</dbReference>
<evidence type="ECO:0000256" key="6">
    <source>
        <dbReference type="ARBA" id="ARBA00022695"/>
    </source>
</evidence>
<evidence type="ECO:0000256" key="10">
    <source>
        <dbReference type="ARBA" id="ARBA00049244"/>
    </source>
</evidence>
<name>A0A7J7NUG2_9MAGN</name>
<comment type="caution">
    <text evidence="14">The sequence shown here is derived from an EMBL/GenBank/DDBJ whole genome shotgun (WGS) entry which is preliminary data.</text>
</comment>
<evidence type="ECO:0000256" key="7">
    <source>
        <dbReference type="ARBA" id="ARBA00022705"/>
    </source>
</evidence>
<dbReference type="GO" id="GO:0003677">
    <property type="term" value="F:DNA binding"/>
    <property type="evidence" value="ECO:0007669"/>
    <property type="project" value="UniProtKB-KW"/>
</dbReference>
<feature type="region of interest" description="Disordered" evidence="12">
    <location>
        <begin position="121"/>
        <end position="161"/>
    </location>
</feature>
<evidence type="ECO:0000313" key="14">
    <source>
        <dbReference type="EMBL" id="KAF6170837.1"/>
    </source>
</evidence>
<comment type="similarity">
    <text evidence="2">Belongs to the DNA polymerase type-B family.</text>
</comment>
<dbReference type="InterPro" id="IPR051837">
    <property type="entry name" value="SortingNexin/PXDomain-PKLike"/>
</dbReference>
<evidence type="ECO:0000256" key="8">
    <source>
        <dbReference type="ARBA" id="ARBA00022932"/>
    </source>
</evidence>
<dbReference type="InterPro" id="IPR004252">
    <property type="entry name" value="Probable_transposase_24"/>
</dbReference>
<evidence type="ECO:0000256" key="2">
    <source>
        <dbReference type="ARBA" id="ARBA00005755"/>
    </source>
</evidence>
<comment type="catalytic activity">
    <reaction evidence="10">
        <text>DNA(n) + a 2'-deoxyribonucleoside 5'-triphosphate = DNA(n+1) + diphosphate</text>
        <dbReference type="Rhea" id="RHEA:22508"/>
        <dbReference type="Rhea" id="RHEA-COMP:17339"/>
        <dbReference type="Rhea" id="RHEA-COMP:17340"/>
        <dbReference type="ChEBI" id="CHEBI:33019"/>
        <dbReference type="ChEBI" id="CHEBI:61560"/>
        <dbReference type="ChEBI" id="CHEBI:173112"/>
        <dbReference type="EC" id="2.7.7.7"/>
    </reaction>
</comment>
<reference evidence="14 15" key="1">
    <citation type="journal article" date="2020" name="IScience">
        <title>Genome Sequencing of the Endangered Kingdonia uniflora (Circaeasteraceae, Ranunculales) Reveals Potential Mechanisms of Evolutionary Specialization.</title>
        <authorList>
            <person name="Sun Y."/>
            <person name="Deng T."/>
            <person name="Zhang A."/>
            <person name="Moore M.J."/>
            <person name="Landis J.B."/>
            <person name="Lin N."/>
            <person name="Zhang H."/>
            <person name="Zhang X."/>
            <person name="Huang J."/>
            <person name="Zhang X."/>
            <person name="Sun H."/>
            <person name="Wang H."/>
        </authorList>
    </citation>
    <scope>NUCLEOTIDE SEQUENCE [LARGE SCALE GENOMIC DNA]</scope>
    <source>
        <strain evidence="14">TB1705</strain>
        <tissue evidence="14">Leaf</tissue>
    </source>
</reference>
<dbReference type="InterPro" id="IPR043502">
    <property type="entry name" value="DNA/RNA_pol_sf"/>
</dbReference>
<comment type="subcellular location">
    <subcellularLocation>
        <location evidence="1">Cytoplasm</location>
    </subcellularLocation>
</comment>
<feature type="coiled-coil region" evidence="11">
    <location>
        <begin position="399"/>
        <end position="426"/>
    </location>
</feature>
<keyword evidence="8" id="KW-0239">DNA-directed DNA polymerase</keyword>
<dbReference type="GO" id="GO:0016020">
    <property type="term" value="C:membrane"/>
    <property type="evidence" value="ECO:0007669"/>
    <property type="project" value="UniProtKB-ARBA"/>
</dbReference>
<dbReference type="EC" id="2.7.7.7" evidence="3"/>
<dbReference type="OrthoDB" id="1297232at2759"/>
<dbReference type="Pfam" id="PF03175">
    <property type="entry name" value="DNA_pol_B_2"/>
    <property type="match status" value="1"/>
</dbReference>
<evidence type="ECO:0000259" key="13">
    <source>
        <dbReference type="PROSITE" id="PS50195"/>
    </source>
</evidence>